<name>A0A848FKD8_9BURK</name>
<feature type="chain" id="PRO_5032817285" evidence="2">
    <location>
        <begin position="16"/>
        <end position="112"/>
    </location>
</feature>
<evidence type="ECO:0000256" key="1">
    <source>
        <dbReference type="SAM" id="MobiDB-lite"/>
    </source>
</evidence>
<sequence>MKLFLTTSLAAPALAGVGSSASLTGLRYELVDLDPNDGVTPYVRFTGQSQALSLLGPRCAGVCDNQTGSFTLPAFASRIDSDTQGAGTPSAAKCSTHSRAGSTSTSAAASSS</sequence>
<dbReference type="RefSeq" id="WP_169163158.1">
    <property type="nucleotide sequence ID" value="NZ_JABBFW010000029.1"/>
</dbReference>
<feature type="region of interest" description="Disordered" evidence="1">
    <location>
        <begin position="81"/>
        <end position="112"/>
    </location>
</feature>
<keyword evidence="2" id="KW-0732">Signal</keyword>
<proteinExistence type="predicted"/>
<feature type="signal peptide" evidence="2">
    <location>
        <begin position="1"/>
        <end position="15"/>
    </location>
</feature>
<evidence type="ECO:0000256" key="2">
    <source>
        <dbReference type="SAM" id="SignalP"/>
    </source>
</evidence>
<organism evidence="3 4">
    <name type="scientific">Azohydromonas caseinilytica</name>
    <dbReference type="NCBI Taxonomy" id="2728836"/>
    <lineage>
        <taxon>Bacteria</taxon>
        <taxon>Pseudomonadati</taxon>
        <taxon>Pseudomonadota</taxon>
        <taxon>Betaproteobacteria</taxon>
        <taxon>Burkholderiales</taxon>
        <taxon>Sphaerotilaceae</taxon>
        <taxon>Azohydromonas</taxon>
    </lineage>
</organism>
<evidence type="ECO:0000313" key="3">
    <source>
        <dbReference type="EMBL" id="NML18261.1"/>
    </source>
</evidence>
<accession>A0A848FKD8</accession>
<dbReference type="Proteomes" id="UP000574067">
    <property type="component" value="Unassembled WGS sequence"/>
</dbReference>
<feature type="compositionally biased region" description="Low complexity" evidence="1">
    <location>
        <begin position="95"/>
        <end position="112"/>
    </location>
</feature>
<evidence type="ECO:0000313" key="4">
    <source>
        <dbReference type="Proteomes" id="UP000574067"/>
    </source>
</evidence>
<protein>
    <submittedName>
        <fullName evidence="3">Uncharacterized protein</fullName>
    </submittedName>
</protein>
<keyword evidence="4" id="KW-1185">Reference proteome</keyword>
<comment type="caution">
    <text evidence="3">The sequence shown here is derived from an EMBL/GenBank/DDBJ whole genome shotgun (WGS) entry which is preliminary data.</text>
</comment>
<gene>
    <name evidence="3" type="ORF">HHL10_25155</name>
</gene>
<dbReference type="AlphaFoldDB" id="A0A848FKD8"/>
<reference evidence="3 4" key="1">
    <citation type="submission" date="2020-04" db="EMBL/GenBank/DDBJ databases">
        <title>Azohydromonas sp. isolated from soil.</title>
        <authorList>
            <person name="Dahal R.H."/>
        </authorList>
    </citation>
    <scope>NUCLEOTIDE SEQUENCE [LARGE SCALE GENOMIC DNA]</scope>
    <source>
        <strain evidence="3 4">G-1-1-14</strain>
    </source>
</reference>
<dbReference type="EMBL" id="JABBFW010000029">
    <property type="protein sequence ID" value="NML18261.1"/>
    <property type="molecule type" value="Genomic_DNA"/>
</dbReference>